<organism evidence="5">
    <name type="scientific">Caldilinea aerophila</name>
    <dbReference type="NCBI Taxonomy" id="133453"/>
    <lineage>
        <taxon>Bacteria</taxon>
        <taxon>Bacillati</taxon>
        <taxon>Chloroflexota</taxon>
        <taxon>Caldilineae</taxon>
        <taxon>Caldilineales</taxon>
        <taxon>Caldilineaceae</taxon>
        <taxon>Caldilinea</taxon>
    </lineage>
</organism>
<evidence type="ECO:0000259" key="4">
    <source>
        <dbReference type="Pfam" id="PF13193"/>
    </source>
</evidence>
<evidence type="ECO:0000256" key="2">
    <source>
        <dbReference type="ARBA" id="ARBA00022598"/>
    </source>
</evidence>
<accession>A0A7C1FWR3</accession>
<comment type="similarity">
    <text evidence="1">Belongs to the ATP-dependent AMP-binding enzyme family.</text>
</comment>
<protein>
    <submittedName>
        <fullName evidence="5">Long-chain fatty acid--CoA ligase</fullName>
    </submittedName>
</protein>
<dbReference type="Gene3D" id="3.30.300.30">
    <property type="match status" value="1"/>
</dbReference>
<proteinExistence type="inferred from homology"/>
<dbReference type="Gene3D" id="3.40.50.12780">
    <property type="entry name" value="N-terminal domain of ligase-like"/>
    <property type="match status" value="1"/>
</dbReference>
<feature type="domain" description="AMP-binding enzyme C-terminal" evidence="4">
    <location>
        <begin position="424"/>
        <end position="499"/>
    </location>
</feature>
<dbReference type="FunFam" id="3.30.300.30:FF:000008">
    <property type="entry name" value="2,3-dihydroxybenzoate-AMP ligase"/>
    <property type="match status" value="1"/>
</dbReference>
<reference evidence="5" key="1">
    <citation type="journal article" date="2020" name="mSystems">
        <title>Genome- and Community-Level Interaction Insights into Carbon Utilization and Element Cycling Functions of Hydrothermarchaeota in Hydrothermal Sediment.</title>
        <authorList>
            <person name="Zhou Z."/>
            <person name="Liu Y."/>
            <person name="Xu W."/>
            <person name="Pan J."/>
            <person name="Luo Z.H."/>
            <person name="Li M."/>
        </authorList>
    </citation>
    <scope>NUCLEOTIDE SEQUENCE [LARGE SCALE GENOMIC DNA]</scope>
    <source>
        <strain evidence="5">SpSt-289</strain>
    </source>
</reference>
<sequence>MYVGDWMGRGATYWPDKVAVVDVAKEEQGRFTYRQMNERANRLANWLRNEVGLQRGERVGMMALNGVEYLDTFFACGKLGAIFVPYNWRLHPRELVDLTHQTTPKVLIYSDDFRANISQVRPECPFVTHYVHLEGVGIESSWYYGAVLEEAPADPVTNEVVNEEDIICLLFTGGTMGLPKAAQISYRMIVWNTLNTLIHELNRDDVTITHTPMFHTGGLLVYTIPLLTIGGTVVIMRRWDPDEMLALIERERVTIFFCIPTQYQQMLQSSRFKTTNFSSIRFMTSGGAPLPVSLIKTWREVHDVPFKQGFGMTEFGPGIFSMGPEHAESKAGSIGRPNYFVDARLVDDNNRPVSVGEVGELTLKGPSMFSGYFNNPQATAAAIDEEGWFHTGDLARMDEDGFYYIVDRKKDMFISGGENVYPVEIERALYEHPAVHMCAVIGVPDEKWGEVGKAFVILKPGMRATEEELLKFLRGRLARYKVPKHIEFVESLPLSPAGKILKRELKEAFGRKPL</sequence>
<dbReference type="EMBL" id="DSMG01000190">
    <property type="protein sequence ID" value="HDX33351.1"/>
    <property type="molecule type" value="Genomic_DNA"/>
</dbReference>
<dbReference type="SUPFAM" id="SSF56801">
    <property type="entry name" value="Acetyl-CoA synthetase-like"/>
    <property type="match status" value="1"/>
</dbReference>
<evidence type="ECO:0000313" key="5">
    <source>
        <dbReference type="EMBL" id="HDX33351.1"/>
    </source>
</evidence>
<feature type="domain" description="AMP-dependent synthetase/ligase" evidence="3">
    <location>
        <begin position="11"/>
        <end position="373"/>
    </location>
</feature>
<gene>
    <name evidence="5" type="ORF">ENQ20_17990</name>
</gene>
<comment type="caution">
    <text evidence="5">The sequence shown here is derived from an EMBL/GenBank/DDBJ whole genome shotgun (WGS) entry which is preliminary data.</text>
</comment>
<dbReference type="InterPro" id="IPR042099">
    <property type="entry name" value="ANL_N_sf"/>
</dbReference>
<name>A0A7C1FWR3_9CHLR</name>
<dbReference type="CDD" id="cd17631">
    <property type="entry name" value="FACL_FadD13-like"/>
    <property type="match status" value="1"/>
</dbReference>
<dbReference type="Pfam" id="PF13193">
    <property type="entry name" value="AMP-binding_C"/>
    <property type="match status" value="1"/>
</dbReference>
<keyword evidence="2 5" id="KW-0436">Ligase</keyword>
<dbReference type="InterPro" id="IPR000873">
    <property type="entry name" value="AMP-dep_synth/lig_dom"/>
</dbReference>
<dbReference type="InterPro" id="IPR025110">
    <property type="entry name" value="AMP-bd_C"/>
</dbReference>
<dbReference type="PANTHER" id="PTHR43767:SF1">
    <property type="entry name" value="NONRIBOSOMAL PEPTIDE SYNTHASE PES1 (EUROFUNG)-RELATED"/>
    <property type="match status" value="1"/>
</dbReference>
<dbReference type="PANTHER" id="PTHR43767">
    <property type="entry name" value="LONG-CHAIN-FATTY-ACID--COA LIGASE"/>
    <property type="match status" value="1"/>
</dbReference>
<evidence type="ECO:0000256" key="1">
    <source>
        <dbReference type="ARBA" id="ARBA00006432"/>
    </source>
</evidence>
<dbReference type="GO" id="GO:0016878">
    <property type="term" value="F:acid-thiol ligase activity"/>
    <property type="evidence" value="ECO:0007669"/>
    <property type="project" value="UniProtKB-ARBA"/>
</dbReference>
<dbReference type="AlphaFoldDB" id="A0A7C1FWR3"/>
<evidence type="ECO:0000259" key="3">
    <source>
        <dbReference type="Pfam" id="PF00501"/>
    </source>
</evidence>
<dbReference type="InterPro" id="IPR045851">
    <property type="entry name" value="AMP-bd_C_sf"/>
</dbReference>
<dbReference type="NCBIfam" id="NF004837">
    <property type="entry name" value="PRK06187.1"/>
    <property type="match status" value="1"/>
</dbReference>
<dbReference type="Pfam" id="PF00501">
    <property type="entry name" value="AMP-binding"/>
    <property type="match status" value="1"/>
</dbReference>
<dbReference type="InterPro" id="IPR050237">
    <property type="entry name" value="ATP-dep_AMP-bd_enzyme"/>
</dbReference>